<sequence length="241" mass="27641">MINCIVIDDEPLARECITNYIGQVDFMNCIGTGISALDIPRLLGENTVDLLFLDVQMPLMNGLEYLKSNPKPPMTILTTAFPNYAIEGFDLNVLDYLLKPVSFNRFFTAATKAKQQIGLLQKQYVSVGREEERSCFFIKCDGKYERIYHDEILFVQAMQNYVIIQTSQRKYVSLLFLKNVQEKLNPTAFLRVHKSFIVAVDKIDGVAQHEIQIRSHTIPLSRNYKKEVLPKILGNNLWDGK</sequence>
<dbReference type="GO" id="GO:0003677">
    <property type="term" value="F:DNA binding"/>
    <property type="evidence" value="ECO:0007669"/>
    <property type="project" value="UniProtKB-KW"/>
</dbReference>
<dbReference type="EMBL" id="RBCJ01000002">
    <property type="protein sequence ID" value="RKN81132.1"/>
    <property type="molecule type" value="Genomic_DNA"/>
</dbReference>
<dbReference type="OrthoDB" id="2168082at2"/>
<dbReference type="PANTHER" id="PTHR37299:SF1">
    <property type="entry name" value="STAGE 0 SPORULATION PROTEIN A HOMOLOG"/>
    <property type="match status" value="1"/>
</dbReference>
<evidence type="ECO:0000259" key="3">
    <source>
        <dbReference type="PROSITE" id="PS50930"/>
    </source>
</evidence>
<name>A0A3B0C694_9FLAO</name>
<dbReference type="Pfam" id="PF00072">
    <property type="entry name" value="Response_reg"/>
    <property type="match status" value="1"/>
</dbReference>
<evidence type="ECO:0000259" key="2">
    <source>
        <dbReference type="PROSITE" id="PS50110"/>
    </source>
</evidence>
<dbReference type="InterPro" id="IPR001789">
    <property type="entry name" value="Sig_transdc_resp-reg_receiver"/>
</dbReference>
<dbReference type="Pfam" id="PF04397">
    <property type="entry name" value="LytTR"/>
    <property type="match status" value="1"/>
</dbReference>
<protein>
    <submittedName>
        <fullName evidence="4">DNA-binding response regulator</fullName>
    </submittedName>
</protein>
<evidence type="ECO:0000256" key="1">
    <source>
        <dbReference type="PROSITE-ProRule" id="PRU00169"/>
    </source>
</evidence>
<dbReference type="InterPro" id="IPR007492">
    <property type="entry name" value="LytTR_DNA-bd_dom"/>
</dbReference>
<keyword evidence="4" id="KW-0238">DNA-binding</keyword>
<dbReference type="SMART" id="SM00448">
    <property type="entry name" value="REC"/>
    <property type="match status" value="1"/>
</dbReference>
<evidence type="ECO:0000313" key="5">
    <source>
        <dbReference type="Proteomes" id="UP000276603"/>
    </source>
</evidence>
<dbReference type="PROSITE" id="PS50110">
    <property type="entry name" value="RESPONSE_REGULATORY"/>
    <property type="match status" value="1"/>
</dbReference>
<gene>
    <name evidence="4" type="ORF">D7Z94_09320</name>
</gene>
<dbReference type="Gene3D" id="2.40.50.1020">
    <property type="entry name" value="LytTr DNA-binding domain"/>
    <property type="match status" value="1"/>
</dbReference>
<keyword evidence="1" id="KW-0597">Phosphoprotein</keyword>
<dbReference type="PANTHER" id="PTHR37299">
    <property type="entry name" value="TRANSCRIPTIONAL REGULATOR-RELATED"/>
    <property type="match status" value="1"/>
</dbReference>
<dbReference type="SUPFAM" id="SSF52172">
    <property type="entry name" value="CheY-like"/>
    <property type="match status" value="1"/>
</dbReference>
<dbReference type="RefSeq" id="WP_120711289.1">
    <property type="nucleotide sequence ID" value="NZ_RBCJ01000002.1"/>
</dbReference>
<dbReference type="PROSITE" id="PS50930">
    <property type="entry name" value="HTH_LYTTR"/>
    <property type="match status" value="1"/>
</dbReference>
<feature type="modified residue" description="4-aspartylphosphate" evidence="1">
    <location>
        <position position="54"/>
    </location>
</feature>
<keyword evidence="5" id="KW-1185">Reference proteome</keyword>
<dbReference type="GO" id="GO:0000156">
    <property type="term" value="F:phosphorelay response regulator activity"/>
    <property type="evidence" value="ECO:0007669"/>
    <property type="project" value="InterPro"/>
</dbReference>
<dbReference type="AlphaFoldDB" id="A0A3B0C694"/>
<feature type="domain" description="HTH LytTR-type" evidence="3">
    <location>
        <begin position="136"/>
        <end position="234"/>
    </location>
</feature>
<comment type="caution">
    <text evidence="4">The sequence shown here is derived from an EMBL/GenBank/DDBJ whole genome shotgun (WGS) entry which is preliminary data.</text>
</comment>
<proteinExistence type="predicted"/>
<feature type="domain" description="Response regulatory" evidence="2">
    <location>
        <begin position="3"/>
        <end position="114"/>
    </location>
</feature>
<organism evidence="4 5">
    <name type="scientific">Ulvibacterium marinum</name>
    <dbReference type="NCBI Taxonomy" id="2419782"/>
    <lineage>
        <taxon>Bacteria</taxon>
        <taxon>Pseudomonadati</taxon>
        <taxon>Bacteroidota</taxon>
        <taxon>Flavobacteriia</taxon>
        <taxon>Flavobacteriales</taxon>
        <taxon>Flavobacteriaceae</taxon>
        <taxon>Ulvibacterium</taxon>
    </lineage>
</organism>
<dbReference type="SMART" id="SM00850">
    <property type="entry name" value="LytTR"/>
    <property type="match status" value="1"/>
</dbReference>
<reference evidence="4 5" key="1">
    <citation type="submission" date="2018-10" db="EMBL/GenBank/DDBJ databases">
        <title>Ulvibacterium marinum gen. nov., sp. nov., a novel marine bacterium of the family Flavobacteriaceae, isolated from a culture of the green alga Ulva prolifera.</title>
        <authorList>
            <person name="Zhang Z."/>
        </authorList>
    </citation>
    <scope>NUCLEOTIDE SEQUENCE [LARGE SCALE GENOMIC DNA]</scope>
    <source>
        <strain evidence="4 5">CCMM003</strain>
    </source>
</reference>
<evidence type="ECO:0000313" key="4">
    <source>
        <dbReference type="EMBL" id="RKN81132.1"/>
    </source>
</evidence>
<dbReference type="Proteomes" id="UP000276603">
    <property type="component" value="Unassembled WGS sequence"/>
</dbReference>
<accession>A0A3B0C694</accession>
<dbReference type="Gene3D" id="3.40.50.2300">
    <property type="match status" value="1"/>
</dbReference>
<dbReference type="InterPro" id="IPR046947">
    <property type="entry name" value="LytR-like"/>
</dbReference>
<dbReference type="InterPro" id="IPR011006">
    <property type="entry name" value="CheY-like_superfamily"/>
</dbReference>